<sequence length="57" mass="6139">MMEAAGCSRNEVQEALDCADGHAKTAIVSILSGCRAQEAREKLAKAHGHVRYAIEQI</sequence>
<dbReference type="RefSeq" id="WP_349946530.1">
    <property type="nucleotide sequence ID" value="NZ_CP157940.1"/>
</dbReference>
<evidence type="ECO:0008006" key="2">
    <source>
        <dbReference type="Google" id="ProtNLM"/>
    </source>
</evidence>
<name>A0AAU7PRB1_9FIRM</name>
<organism evidence="1">
    <name type="scientific">Lacrimispora sp. BS-2</name>
    <dbReference type="NCBI Taxonomy" id="3151850"/>
    <lineage>
        <taxon>Bacteria</taxon>
        <taxon>Bacillati</taxon>
        <taxon>Bacillota</taxon>
        <taxon>Clostridia</taxon>
        <taxon>Lachnospirales</taxon>
        <taxon>Lachnospiraceae</taxon>
        <taxon>Lacrimispora</taxon>
    </lineage>
</organism>
<evidence type="ECO:0000313" key="1">
    <source>
        <dbReference type="EMBL" id="XBS54106.1"/>
    </source>
</evidence>
<proteinExistence type="predicted"/>
<dbReference type="AlphaFoldDB" id="A0AAU7PRB1"/>
<accession>A0AAU7PRB1</accession>
<dbReference type="EMBL" id="CP157940">
    <property type="protein sequence ID" value="XBS54106.1"/>
    <property type="molecule type" value="Genomic_DNA"/>
</dbReference>
<dbReference type="Gene3D" id="1.10.8.1080">
    <property type="match status" value="1"/>
</dbReference>
<reference evidence="1" key="1">
    <citation type="submission" date="2024-06" db="EMBL/GenBank/DDBJ databases">
        <title>Lacrimispora cavernae sp. nov., a novel anaerobe isolated from bat guano pile inside a cave.</title>
        <authorList>
            <person name="Miller S.L."/>
            <person name="Lu N."/>
            <person name="King J."/>
            <person name="Sankaranarayanan K."/>
            <person name="Lawson P.A."/>
        </authorList>
    </citation>
    <scope>NUCLEOTIDE SEQUENCE</scope>
    <source>
        <strain evidence="1">BS-2</strain>
    </source>
</reference>
<gene>
    <name evidence="1" type="ORF">ABFV83_20310</name>
</gene>
<protein>
    <recommendedName>
        <fullName evidence="2">UBA domain-containing protein</fullName>
    </recommendedName>
</protein>